<dbReference type="PROSITE" id="PS51318">
    <property type="entry name" value="TAT"/>
    <property type="match status" value="1"/>
</dbReference>
<accession>A0ABZ0W0M3</accession>
<organism evidence="1 2">
    <name type="scientific">Niabella yanshanensis</name>
    <dbReference type="NCBI Taxonomy" id="577386"/>
    <lineage>
        <taxon>Bacteria</taxon>
        <taxon>Pseudomonadati</taxon>
        <taxon>Bacteroidota</taxon>
        <taxon>Chitinophagia</taxon>
        <taxon>Chitinophagales</taxon>
        <taxon>Chitinophagaceae</taxon>
        <taxon>Niabella</taxon>
    </lineage>
</organism>
<dbReference type="EMBL" id="CP139960">
    <property type="protein sequence ID" value="WQD36474.1"/>
    <property type="molecule type" value="Genomic_DNA"/>
</dbReference>
<dbReference type="InterPro" id="IPR006311">
    <property type="entry name" value="TAT_signal"/>
</dbReference>
<dbReference type="InterPro" id="IPR019546">
    <property type="entry name" value="TAT_signal_bac_arc"/>
</dbReference>
<evidence type="ECO:0000313" key="1">
    <source>
        <dbReference type="EMBL" id="WQD36474.1"/>
    </source>
</evidence>
<reference evidence="1 2" key="1">
    <citation type="submission" date="2023-12" db="EMBL/GenBank/DDBJ databases">
        <title>Genome sequencing and assembly of bacterial species from a model synthetic community.</title>
        <authorList>
            <person name="Hogle S.L."/>
        </authorList>
    </citation>
    <scope>NUCLEOTIDE SEQUENCE [LARGE SCALE GENOMIC DNA]</scope>
    <source>
        <strain evidence="1 2">HAMBI_3031</strain>
    </source>
</reference>
<dbReference type="RefSeq" id="WP_162817794.1">
    <property type="nucleotide sequence ID" value="NZ_CP139960.1"/>
</dbReference>
<proteinExistence type="predicted"/>
<sequence length="179" mass="19833">MSALQASRRGFLGNLAILTAGVALGSNAAGLFTDNSFVSDLKRHWEDFCRRRSAKAYPGMLKAKKEIVACQGHQPREGQLVYFPEDNIVAEPIWIYWAANKNKPSDVIINLYKEGVAMGTLNQFEMKALCETKELSNCLAAFFQVNNDGARLYSAQTTIGTHNHITTQFKVLKSASMLV</sequence>
<protein>
    <submittedName>
        <fullName evidence="1">Twin-arginine translocation signal domain-containing protein</fullName>
    </submittedName>
</protein>
<keyword evidence="2" id="KW-1185">Reference proteome</keyword>
<dbReference type="Proteomes" id="UP001325680">
    <property type="component" value="Chromosome"/>
</dbReference>
<name>A0ABZ0W0M3_9BACT</name>
<dbReference type="NCBIfam" id="TIGR01409">
    <property type="entry name" value="TAT_signal_seq"/>
    <property type="match status" value="1"/>
</dbReference>
<evidence type="ECO:0000313" key="2">
    <source>
        <dbReference type="Proteomes" id="UP001325680"/>
    </source>
</evidence>
<gene>
    <name evidence="1" type="ORF">U0035_12435</name>
</gene>